<dbReference type="GO" id="GO:0005198">
    <property type="term" value="F:structural molecule activity"/>
    <property type="evidence" value="ECO:0007669"/>
    <property type="project" value="InterPro"/>
</dbReference>
<dbReference type="InterPro" id="IPR033703">
    <property type="entry name" value="Rhv-like"/>
</dbReference>
<evidence type="ECO:0000256" key="10">
    <source>
        <dbReference type="ARBA" id="ARBA00022581"/>
    </source>
</evidence>
<organism evidence="34">
    <name type="scientific">Tiger flathead picornavirus FL8</name>
    <dbReference type="NCBI Taxonomy" id="2813204"/>
    <lineage>
        <taxon>Viruses</taxon>
        <taxon>Riboviria</taxon>
        <taxon>Orthornavirae</taxon>
        <taxon>Pisuviricota</taxon>
        <taxon>Pisoniviricetes</taxon>
        <taxon>Picornavirales</taxon>
        <taxon>Picornaviridae</taxon>
    </lineage>
</organism>
<dbReference type="PRINTS" id="PR00918">
    <property type="entry name" value="CALICVIRUSNS"/>
</dbReference>
<dbReference type="InterPro" id="IPR043504">
    <property type="entry name" value="Peptidase_S1_PA_chymotrypsin"/>
</dbReference>
<dbReference type="Gene3D" id="3.30.70.270">
    <property type="match status" value="1"/>
</dbReference>
<dbReference type="PROSITE" id="PS51218">
    <property type="entry name" value="SF3_HELICASE_2"/>
    <property type="match status" value="1"/>
</dbReference>
<dbReference type="GO" id="GO:0004197">
    <property type="term" value="F:cysteine-type endopeptidase activity"/>
    <property type="evidence" value="ECO:0007669"/>
    <property type="project" value="InterPro"/>
</dbReference>
<dbReference type="GO" id="GO:0039618">
    <property type="term" value="C:T=pseudo3 icosahedral viral capsid"/>
    <property type="evidence" value="ECO:0007669"/>
    <property type="project" value="UniProtKB-KW"/>
</dbReference>
<feature type="region of interest" description="Disordered" evidence="30">
    <location>
        <begin position="1751"/>
        <end position="1784"/>
    </location>
</feature>
<evidence type="ECO:0000256" key="17">
    <source>
        <dbReference type="ARBA" id="ARBA00022804"/>
    </source>
</evidence>
<keyword evidence="11" id="KW-0645">Protease</keyword>
<keyword evidence="21" id="KW-0946">Virion</keyword>
<dbReference type="GO" id="GO:0003968">
    <property type="term" value="F:RNA-directed RNA polymerase activity"/>
    <property type="evidence" value="ECO:0007669"/>
    <property type="project" value="UniProtKB-KW"/>
</dbReference>
<evidence type="ECO:0000256" key="18">
    <source>
        <dbReference type="ARBA" id="ARBA00022806"/>
    </source>
</evidence>
<dbReference type="InterPro" id="IPR043502">
    <property type="entry name" value="DNA/RNA_pol_sf"/>
</dbReference>
<dbReference type="GO" id="GO:0003724">
    <property type="term" value="F:RNA helicase activity"/>
    <property type="evidence" value="ECO:0007669"/>
    <property type="project" value="InterPro"/>
</dbReference>
<keyword evidence="28" id="KW-1160">Virus entry into host cell</keyword>
<dbReference type="GO" id="GO:0006351">
    <property type="term" value="P:DNA-templated transcription"/>
    <property type="evidence" value="ECO:0007669"/>
    <property type="project" value="InterPro"/>
</dbReference>
<keyword evidence="24" id="KW-1182">Viral ion channel</keyword>
<dbReference type="InterPro" id="IPR029053">
    <property type="entry name" value="Viral_coat"/>
</dbReference>
<dbReference type="Pfam" id="PF00073">
    <property type="entry name" value="Rhv"/>
    <property type="match status" value="2"/>
</dbReference>
<keyword evidence="7" id="KW-0191">Covalent protein-RNA linkage</keyword>
<evidence type="ECO:0000256" key="24">
    <source>
        <dbReference type="ARBA" id="ARBA00023039"/>
    </source>
</evidence>
<protein>
    <recommendedName>
        <fullName evidence="3">Genome polyprotein</fullName>
    </recommendedName>
</protein>
<evidence type="ECO:0000256" key="21">
    <source>
        <dbReference type="ARBA" id="ARBA00022844"/>
    </source>
</evidence>
<dbReference type="Gene3D" id="2.60.120.20">
    <property type="match status" value="2"/>
</dbReference>
<sequence length="2210" mass="245265">MELLKNINKTVGSLLQDPLTEEREMTSDRETATRSANAFTIDQASVRPRTVFDPSLTNQDDFHSMCFGHQSHVLNPEKLVALSQKTWSVDDPVWRSLIKVDLPKQFFVDKFMPAFGQSRYFKYVRTGFTFKLQVNAAAGVSGALMMVYTPADAVKNKSSYENSTFFLLPNAVLNLATTSTATLTIPYVNKNNYAGVDSTDLGTLEVMVLSKVYIPSTATIVDVTLFGMLDELDLQNVRPQAAPRQVVDIAQGPGSMNLANGKTLSKAQTFALQGEAVAVDPGTAGCSKPVQDFKDILRVPVPVDDGFFDWASSTAVGGTVYKATLYLSDLNPVFKMFTNGFKLWRGSVNLTLTVFATPFNKGRLRIVWYPNHKVESGGTLLAKHANNSINATVDIGLDSSFTMCLPYAYYNRLRDTAKVESEPLGRLEIMVLNRLTVNINTPPKVGCMLSVAAGEDFQMIAPVTRGIKYQAPDLNSQEKGSDVGLGALENVGGDPSGEEQRAPQGEVSGAPPHPGLSTINTQVLEVSIAKANHLKVSSVLSRAQYIGYYSMKSTEFRQIAIPVPDQGYMALLKLFTFFSGEFELHVYNDSEGPLSLAHAYDWKPSVPSVTVNSAAGCVIVPPRTNMTMRVPFYSGVPLRALHNVEDPLGYAMFDTPDAGGYVHLWISFNERSNFFFPNPVPKRATARSVLTSRFPHYHACQKDTMRKVDEAVLRATKGTYTPTGSPQTDDDDVDPEDGYVLTVDTEFVFNPNAESLDEYLFPEAAELVMDNPIGDRYPMIKDFSGLAIANQWVPELTECGDVESNPGPVQLCHIDRGLYKHYGVTDGVEVLHLSTENILSASMSGEAVVMKSPLDDTWVVEPALYTQVLPHLISVWQNTTHRFMADYDCESFAHRMLGLEGFTQTQSLAIFGAILACLSFGVAQGMPDAIRNVAGNIGDFAGKAKGFMSSMFSNRVFDAIKSEVVKTVAKTICRIVCYAILFCSNPNLLTGGAVAALIALDLTSVGKISKSTQALTESLINGDLMEIAESFIEIVAEECGDDQELIRESLDQTRLILKPKFPRRETKPQGIFKDFNETTQAAKGTEWWVLKLLGFIEWLKDTFFPSGYVKAQNWVKKNEDSIIRVMDQIDTLIMDAQHKGASGKPDFIKRRAAIRHKASQMLVVMRRATAYQLAGQMQNLVSKLDQVQSHDKDEADPFRVEPVCVYIASAPRQGKSFLVRQLCKRIMNADPDIPNKSVYFNPVGSKYMDGYAKQAIHVYDDFGQSRDEAEVGTFCQVVSSLPYHTPKANLEDKGMLYSSNYVLITSNRDDFKSFVSVTSDEALASRMHFKLKVRARGAYLSTSGKFMPAKAETTGALGTGECWDTCDMNGTWRPLDVDTLIAQIVQAMKEKRRISDRELKEFMKQGKIDIEGPEEVKYEADFDEVMVELEAIDSPFQCMKDQEDTYKPCPERVEGIRKWYKSLKDGVFKFWAVMCKWAPLITLVGGIANVAAMGIWFALKSNEPTSSVIPPFQKDMQGAYNGGMPLAAKDRVPLTEFRTQMRPEEIGYISTYSGYFLVPGFRTPIMFLGLKDKTLLTFVHCTDWIQSEGLQMMYNGMACSPKILSMRQVVSDEFKYDIMVVEVEAPYRFKDCLKHVGKPVSSSTATLIGRVPTGSFTIPCESIVPVDSYSVGGISVGLECFGAGVRYFCHNFNGLCGSLLVQKQGGKNVIVGMHTAGDGVRVGFAAQFHMILKDLVKQGIIVKKEDSVLRSHQPNKTKHKESPLHGAWDVEYGPTPLSPRDPRITTSVDSLVVKATEKYCSNVYEVDEETMDEAEDRVRSVLFSTVGACSTVSIEDAVQGIEGCDGIDCSTSPGKKYRDQGLTKDDLFPLVGDTRVPSQKIRDDVRELEIRLISGSRLPVTFTTVIKDDVVKKSKIETGDVRIIESCDVDYAVLYRMIMLEIHAKIHLAPAVLLPIAVGINPLNEFHSLRTVFKGELYAVDYSKFDGHLCKPLMELAVDILADLHDKPQLVHHLFKPIITSKHLVLDQIYTVEGGMPSGAPCTSILNSLCNWLMCEYVNVKLNGIESDSLFISTYGDDVLMSTKGSMEGAVEILKDSFGMVATSANKKSVILKTTWKDATYLKRYFRQFPGTTFTVGCLDIESIRQKIMWCRSYQSFVDQLKDALEEVALWGEISYNSFCEDIAPRVKEYQLHVPPYRVVRARLQVRLFA</sequence>
<evidence type="ECO:0000256" key="13">
    <source>
        <dbReference type="ARBA" id="ARBA00022695"/>
    </source>
</evidence>
<dbReference type="InterPro" id="IPR000199">
    <property type="entry name" value="Peptidase_C3A/C3B_picornavir"/>
</dbReference>
<dbReference type="InterPro" id="IPR004004">
    <property type="entry name" value="Helic/Pol/Pept_Calicivir-typ"/>
</dbReference>
<dbReference type="GO" id="GO:0006508">
    <property type="term" value="P:proteolysis"/>
    <property type="evidence" value="ECO:0007669"/>
    <property type="project" value="UniProtKB-KW"/>
</dbReference>
<keyword evidence="15" id="KW-0547">Nucleotide-binding</keyword>
<dbReference type="InterPro" id="IPR001205">
    <property type="entry name" value="RNA-dir_pol_C"/>
</dbReference>
<keyword evidence="10" id="KW-0945">Host-virus interaction</keyword>
<comment type="subcellular location">
    <subcellularLocation>
        <location evidence="1">Host cytoplasmic vesicle membrane</location>
        <topology evidence="1">Peripheral membrane protein</topology>
        <orientation evidence="1">Cytoplasmic side</orientation>
    </subcellularLocation>
    <subcellularLocation>
        <location evidence="2">Virion</location>
    </subcellularLocation>
</comment>
<dbReference type="Pfam" id="PF00910">
    <property type="entry name" value="RNA_helicase"/>
    <property type="match status" value="1"/>
</dbReference>
<evidence type="ECO:0000256" key="27">
    <source>
        <dbReference type="ARBA" id="ARBA00023200"/>
    </source>
</evidence>
<evidence type="ECO:0000256" key="30">
    <source>
        <dbReference type="SAM" id="MobiDB-lite"/>
    </source>
</evidence>
<evidence type="ECO:0000256" key="12">
    <source>
        <dbReference type="ARBA" id="ARBA00022679"/>
    </source>
</evidence>
<dbReference type="InterPro" id="IPR000605">
    <property type="entry name" value="Helicase_SF3_ssDNA/RNA_vir"/>
</dbReference>
<evidence type="ECO:0000256" key="6">
    <source>
        <dbReference type="ARBA" id="ARBA00022488"/>
    </source>
</evidence>
<keyword evidence="14" id="KW-1143">T=pseudo3 icosahedral capsid protein</keyword>
<evidence type="ECO:0000256" key="28">
    <source>
        <dbReference type="ARBA" id="ARBA00023296"/>
    </source>
</evidence>
<keyword evidence="26 31" id="KW-0472">Membrane</keyword>
<keyword evidence="31" id="KW-0812">Transmembrane</keyword>
<dbReference type="Pfam" id="PF00680">
    <property type="entry name" value="RdRP_1"/>
    <property type="match status" value="1"/>
</dbReference>
<keyword evidence="19" id="KW-0788">Thiol protease</keyword>
<dbReference type="GO" id="GO:0015267">
    <property type="term" value="F:channel activity"/>
    <property type="evidence" value="ECO:0007669"/>
    <property type="project" value="UniProtKB-KW"/>
</dbReference>
<keyword evidence="29" id="KW-0407">Ion channel</keyword>
<evidence type="ECO:0000259" key="33">
    <source>
        <dbReference type="PROSITE" id="PS51218"/>
    </source>
</evidence>
<evidence type="ECO:0000256" key="20">
    <source>
        <dbReference type="ARBA" id="ARBA00022840"/>
    </source>
</evidence>
<proteinExistence type="predicted"/>
<dbReference type="EMBL" id="MT579878">
    <property type="protein sequence ID" value="QRV59633.1"/>
    <property type="molecule type" value="Genomic_RNA"/>
</dbReference>
<dbReference type="Pfam" id="PF00548">
    <property type="entry name" value="Peptidase_C3"/>
    <property type="match status" value="1"/>
</dbReference>
<dbReference type="SUPFAM" id="SSF88633">
    <property type="entry name" value="Positive stranded ssRNA viruses"/>
    <property type="match status" value="2"/>
</dbReference>
<evidence type="ECO:0000256" key="2">
    <source>
        <dbReference type="ARBA" id="ARBA00004328"/>
    </source>
</evidence>
<keyword evidence="23" id="KW-0693">Viral RNA replication</keyword>
<dbReference type="CDD" id="cd00205">
    <property type="entry name" value="rhv_like"/>
    <property type="match status" value="2"/>
</dbReference>
<feature type="compositionally biased region" description="Basic and acidic residues" evidence="30">
    <location>
        <begin position="20"/>
        <end position="32"/>
    </location>
</feature>
<dbReference type="InterPro" id="IPR009003">
    <property type="entry name" value="Peptidase_S1_PA"/>
</dbReference>
<keyword evidence="5 34" id="KW-0696">RNA-directed RNA polymerase</keyword>
<dbReference type="GO" id="GO:0044162">
    <property type="term" value="C:host cell cytoplasmic vesicle membrane"/>
    <property type="evidence" value="ECO:0007669"/>
    <property type="project" value="UniProtKB-SubCell"/>
</dbReference>
<evidence type="ECO:0000256" key="11">
    <source>
        <dbReference type="ARBA" id="ARBA00022670"/>
    </source>
</evidence>
<keyword evidence="25" id="KW-0406">Ion transport</keyword>
<dbReference type="InterPro" id="IPR043128">
    <property type="entry name" value="Rev_trsase/Diguanyl_cyclase"/>
</dbReference>
<dbReference type="SUPFAM" id="SSF56672">
    <property type="entry name" value="DNA/RNA polymerases"/>
    <property type="match status" value="1"/>
</dbReference>
<accession>A0A894JHK5</accession>
<name>A0A894JHK5_9PICO</name>
<evidence type="ECO:0000259" key="32">
    <source>
        <dbReference type="PROSITE" id="PS50507"/>
    </source>
</evidence>
<dbReference type="Gene3D" id="1.20.960.20">
    <property type="match status" value="1"/>
</dbReference>
<feature type="region of interest" description="Disordered" evidence="30">
    <location>
        <begin position="480"/>
        <end position="515"/>
    </location>
</feature>
<evidence type="ECO:0000256" key="26">
    <source>
        <dbReference type="ARBA" id="ARBA00023136"/>
    </source>
</evidence>
<evidence type="ECO:0000256" key="19">
    <source>
        <dbReference type="ARBA" id="ARBA00022807"/>
    </source>
</evidence>
<evidence type="ECO:0000256" key="15">
    <source>
        <dbReference type="ARBA" id="ARBA00022741"/>
    </source>
</evidence>
<evidence type="ECO:0000256" key="14">
    <source>
        <dbReference type="ARBA" id="ARBA00022706"/>
    </source>
</evidence>
<evidence type="ECO:0000256" key="4">
    <source>
        <dbReference type="ARBA" id="ARBA00022448"/>
    </source>
</evidence>
<keyword evidence="27" id="KW-1035">Host cytoplasm</keyword>
<evidence type="ECO:0000256" key="1">
    <source>
        <dbReference type="ARBA" id="ARBA00004295"/>
    </source>
</evidence>
<reference evidence="34" key="1">
    <citation type="journal article" name="Virus Evol.">
        <title>Virome composition in marine fish revealed by meta-transcriptomics.</title>
        <authorList>
            <person name="Geoghegan J.L."/>
            <person name="Di Giallonardo F."/>
            <person name="Wille M."/>
            <person name="Ortiz-Baez A.S."/>
            <person name="Costa V.A."/>
            <person name="Ghaly T."/>
            <person name="Mifsud J.C.O."/>
            <person name="Turnbull O.M.H."/>
            <person name="Bellwood D.R."/>
            <person name="Williamson J.E."/>
            <person name="Holmes E.C."/>
        </authorList>
    </citation>
    <scope>NUCLEOTIDE SEQUENCE</scope>
    <source>
        <strain evidence="34">FL8</strain>
    </source>
</reference>
<feature type="domain" description="RdRp catalytic" evidence="32">
    <location>
        <begin position="1975"/>
        <end position="2091"/>
    </location>
</feature>
<keyword evidence="8" id="KW-0597">Phosphoprotein</keyword>
<keyword evidence="4" id="KW-0813">Transport</keyword>
<evidence type="ECO:0000256" key="8">
    <source>
        <dbReference type="ARBA" id="ARBA00022553"/>
    </source>
</evidence>
<evidence type="ECO:0000256" key="29">
    <source>
        <dbReference type="ARBA" id="ARBA00023303"/>
    </source>
</evidence>
<evidence type="ECO:0000256" key="25">
    <source>
        <dbReference type="ARBA" id="ARBA00023065"/>
    </source>
</evidence>
<dbReference type="GO" id="GO:0039694">
    <property type="term" value="P:viral RNA genome replication"/>
    <property type="evidence" value="ECO:0007669"/>
    <property type="project" value="InterPro"/>
</dbReference>
<dbReference type="PROSITE" id="PS50507">
    <property type="entry name" value="RDRP_SSRNA_POS"/>
    <property type="match status" value="1"/>
</dbReference>
<evidence type="ECO:0000256" key="7">
    <source>
        <dbReference type="ARBA" id="ARBA00022520"/>
    </source>
</evidence>
<dbReference type="GO" id="GO:0005524">
    <property type="term" value="F:ATP binding"/>
    <property type="evidence" value="ECO:0007669"/>
    <property type="project" value="UniProtKB-KW"/>
</dbReference>
<evidence type="ECO:0000256" key="22">
    <source>
        <dbReference type="ARBA" id="ARBA00022870"/>
    </source>
</evidence>
<evidence type="ECO:0000256" key="9">
    <source>
        <dbReference type="ARBA" id="ARBA00022561"/>
    </source>
</evidence>
<evidence type="ECO:0000256" key="16">
    <source>
        <dbReference type="ARBA" id="ARBA00022801"/>
    </source>
</evidence>
<keyword evidence="20" id="KW-0067">ATP-binding</keyword>
<dbReference type="GO" id="GO:0034220">
    <property type="term" value="P:monoatomic ion transmembrane transport"/>
    <property type="evidence" value="ECO:0007669"/>
    <property type="project" value="UniProtKB-KW"/>
</dbReference>
<dbReference type="InterPro" id="IPR007094">
    <property type="entry name" value="RNA-dir_pol_PSvirus"/>
</dbReference>
<keyword evidence="16" id="KW-0378">Hydrolase</keyword>
<keyword evidence="13" id="KW-0548">Nucleotidyltransferase</keyword>
<keyword evidence="17" id="KW-1161">Viral attachment to host cell</keyword>
<keyword evidence="6" id="KW-1036">Host cytoplasmic vesicle</keyword>
<dbReference type="GO" id="GO:0046718">
    <property type="term" value="P:symbiont entry into host cell"/>
    <property type="evidence" value="ECO:0007669"/>
    <property type="project" value="UniProtKB-KW"/>
</dbReference>
<evidence type="ECO:0000313" key="34">
    <source>
        <dbReference type="EMBL" id="QRV59633.1"/>
    </source>
</evidence>
<evidence type="ECO:0000256" key="31">
    <source>
        <dbReference type="SAM" id="Phobius"/>
    </source>
</evidence>
<evidence type="ECO:0000256" key="23">
    <source>
        <dbReference type="ARBA" id="ARBA00022953"/>
    </source>
</evidence>
<keyword evidence="18" id="KW-0347">Helicase</keyword>
<dbReference type="SUPFAM" id="SSF50494">
    <property type="entry name" value="Trypsin-like serine proteases"/>
    <property type="match status" value="1"/>
</dbReference>
<dbReference type="GO" id="GO:0019062">
    <property type="term" value="P:virion attachment to host cell"/>
    <property type="evidence" value="ECO:0007669"/>
    <property type="project" value="UniProtKB-KW"/>
</dbReference>
<feature type="transmembrane region" description="Helical" evidence="31">
    <location>
        <begin position="1477"/>
        <end position="1499"/>
    </location>
</feature>
<keyword evidence="12" id="KW-0808">Transferase</keyword>
<dbReference type="InterPro" id="IPR014759">
    <property type="entry name" value="Helicase_SF3_ssRNA_vir"/>
</dbReference>
<keyword evidence="9" id="KW-0167">Capsid protein</keyword>
<dbReference type="GO" id="GO:0003723">
    <property type="term" value="F:RNA binding"/>
    <property type="evidence" value="ECO:0007669"/>
    <property type="project" value="InterPro"/>
</dbReference>
<feature type="domain" description="SF3 helicase" evidence="33">
    <location>
        <begin position="1180"/>
        <end position="1348"/>
    </location>
</feature>
<evidence type="ECO:0000256" key="5">
    <source>
        <dbReference type="ARBA" id="ARBA00022484"/>
    </source>
</evidence>
<dbReference type="Gene3D" id="2.40.10.10">
    <property type="entry name" value="Trypsin-like serine proteases"/>
    <property type="match status" value="1"/>
</dbReference>
<evidence type="ECO:0000256" key="3">
    <source>
        <dbReference type="ARBA" id="ARBA00020107"/>
    </source>
</evidence>
<dbReference type="InterPro" id="IPR001676">
    <property type="entry name" value="Picornavirus_capsid"/>
</dbReference>
<feature type="region of interest" description="Disordered" evidence="30">
    <location>
        <begin position="18"/>
        <end position="38"/>
    </location>
</feature>
<keyword evidence="31" id="KW-1133">Transmembrane helix</keyword>
<keyword evidence="22" id="KW-1043">Host membrane</keyword>